<dbReference type="PANTHER" id="PTHR43792:SF1">
    <property type="entry name" value="N-ACETYLTRANSFERASE DOMAIN-CONTAINING PROTEIN"/>
    <property type="match status" value="1"/>
</dbReference>
<dbReference type="Gene3D" id="3.40.630.30">
    <property type="match status" value="1"/>
</dbReference>
<reference evidence="1 2" key="1">
    <citation type="submission" date="2020-08" db="EMBL/GenBank/DDBJ databases">
        <title>Sequencing the genomes of 1000 actinobacteria strains.</title>
        <authorList>
            <person name="Klenk H.-P."/>
        </authorList>
    </citation>
    <scope>NUCLEOTIDE SEQUENCE [LARGE SCALE GENOMIC DNA]</scope>
    <source>
        <strain evidence="1 2">DSM 19079</strain>
    </source>
</reference>
<dbReference type="EMBL" id="JACHMC010000001">
    <property type="protein sequence ID" value="MBB4883857.1"/>
    <property type="molecule type" value="Genomic_DNA"/>
</dbReference>
<dbReference type="InterPro" id="IPR000182">
    <property type="entry name" value="GNAT_dom"/>
</dbReference>
<keyword evidence="2" id="KW-1185">Reference proteome</keyword>
<keyword evidence="1" id="KW-0808">Transferase</keyword>
<gene>
    <name evidence="1" type="ORF">BJ976_002208</name>
</gene>
<name>A0A4Y8WY32_9MICC</name>
<dbReference type="InterPro" id="IPR016181">
    <property type="entry name" value="Acyl_CoA_acyltransferase"/>
</dbReference>
<dbReference type="PANTHER" id="PTHR43792">
    <property type="entry name" value="GNAT FAMILY, PUTATIVE (AFU_ORTHOLOGUE AFUA_3G00765)-RELATED-RELATED"/>
    <property type="match status" value="1"/>
</dbReference>
<organism evidence="1 2">
    <name type="scientific">Micrococcus flavus</name>
    <dbReference type="NCBI Taxonomy" id="384602"/>
    <lineage>
        <taxon>Bacteria</taxon>
        <taxon>Bacillati</taxon>
        <taxon>Actinomycetota</taxon>
        <taxon>Actinomycetes</taxon>
        <taxon>Micrococcales</taxon>
        <taxon>Micrococcaceae</taxon>
        <taxon>Micrococcus</taxon>
    </lineage>
</organism>
<dbReference type="OrthoDB" id="9132139at2"/>
<evidence type="ECO:0000313" key="2">
    <source>
        <dbReference type="Proteomes" id="UP000560081"/>
    </source>
</evidence>
<sequence>MPTPFADLAARRGVAFPRRTERLTLTPFVADDADAVFAFCRLEEVWTWTSGRAESAAELRESYLATGDQLTVRAGEAIIGVGKLAVQDAWSQGGPREEARDAQAEIGWTIDPAHAGRGYATELADALLELAFTGLGVRRVEAGAFADNAPSLRVMEKIGLRHEGTFTEESLHLTRGWLDGVTYAMLASEFDARG</sequence>
<comment type="caution">
    <text evidence="1">The sequence shown here is derived from an EMBL/GenBank/DDBJ whole genome shotgun (WGS) entry which is preliminary data.</text>
</comment>
<dbReference type="Pfam" id="PF13302">
    <property type="entry name" value="Acetyltransf_3"/>
    <property type="match status" value="1"/>
</dbReference>
<proteinExistence type="predicted"/>
<evidence type="ECO:0000313" key="1">
    <source>
        <dbReference type="EMBL" id="MBB4883857.1"/>
    </source>
</evidence>
<accession>A0A4Y8WY32</accession>
<dbReference type="AlphaFoldDB" id="A0A4Y8WY32"/>
<protein>
    <submittedName>
        <fullName evidence="1">RimJ/RimL family protein N-acetyltransferase</fullName>
    </submittedName>
</protein>
<dbReference type="RefSeq" id="WP_135030615.1">
    <property type="nucleotide sequence ID" value="NZ_BMLA01000007.1"/>
</dbReference>
<dbReference type="SUPFAM" id="SSF55729">
    <property type="entry name" value="Acyl-CoA N-acyltransferases (Nat)"/>
    <property type="match status" value="1"/>
</dbReference>
<dbReference type="PROSITE" id="PS51186">
    <property type="entry name" value="GNAT"/>
    <property type="match status" value="1"/>
</dbReference>
<dbReference type="GO" id="GO:0016747">
    <property type="term" value="F:acyltransferase activity, transferring groups other than amino-acyl groups"/>
    <property type="evidence" value="ECO:0007669"/>
    <property type="project" value="InterPro"/>
</dbReference>
<dbReference type="Proteomes" id="UP000560081">
    <property type="component" value="Unassembled WGS sequence"/>
</dbReference>
<dbReference type="InterPro" id="IPR051531">
    <property type="entry name" value="N-acetyltransferase"/>
</dbReference>